<dbReference type="Pfam" id="PF01032">
    <property type="entry name" value="FecCD"/>
    <property type="match status" value="1"/>
</dbReference>
<dbReference type="CDD" id="cd06550">
    <property type="entry name" value="TM_ABC_iron-siderophores_like"/>
    <property type="match status" value="1"/>
</dbReference>
<proteinExistence type="inferred from homology"/>
<keyword evidence="10" id="KW-1185">Reference proteome</keyword>
<evidence type="ECO:0000256" key="1">
    <source>
        <dbReference type="ARBA" id="ARBA00004651"/>
    </source>
</evidence>
<organism evidence="9 10">
    <name type="scientific">Lysinibacillus piscis</name>
    <dbReference type="NCBI Taxonomy" id="2518931"/>
    <lineage>
        <taxon>Bacteria</taxon>
        <taxon>Bacillati</taxon>
        <taxon>Bacillota</taxon>
        <taxon>Bacilli</taxon>
        <taxon>Bacillales</taxon>
        <taxon>Bacillaceae</taxon>
        <taxon>Lysinibacillus</taxon>
    </lineage>
</organism>
<evidence type="ECO:0000313" key="10">
    <source>
        <dbReference type="Proteomes" id="UP001065593"/>
    </source>
</evidence>
<dbReference type="EMBL" id="BRZA01000002">
    <property type="protein sequence ID" value="GLC88438.1"/>
    <property type="molecule type" value="Genomic_DNA"/>
</dbReference>
<protein>
    <submittedName>
        <fullName evidence="9">ABC transporter permease</fullName>
    </submittedName>
</protein>
<feature type="transmembrane region" description="Helical" evidence="8">
    <location>
        <begin position="125"/>
        <end position="145"/>
    </location>
</feature>
<feature type="transmembrane region" description="Helical" evidence="8">
    <location>
        <begin position="198"/>
        <end position="220"/>
    </location>
</feature>
<accession>A0ABQ5NJA5</accession>
<name>A0ABQ5NJA5_9BACI</name>
<sequence>MKIKKLMILYTMLTICLLIVMTVAIMVGSVGLTPLTVWQILLDKIGVDLGQKVGNAQQIIIWEIRMPRVLLAAIVGAALAISGAAIQAIVRNSIADPYILGVSSGASVGATLVILVGAFSFLGMYALSISAFIFALLSIVIVFGLARVQGRTSVIRLLLAGIAVSLVFSAITNFLLMMSKQQNAIQAVMHWMLGSLAGAKWMNIWIPALALVVVFIILLINYRQLNALLMGEEAATTLGIHLEKFRLFIIVAVSLLVGVVVAISGSIGFVGLIIPHIVRMFVGSNYKNVLPFSALAGAIFLVVADIVARIVIAPQEMPIGIITALCGSPFFIWMLRKQKYSFGEGES</sequence>
<feature type="transmembrane region" description="Helical" evidence="8">
    <location>
        <begin position="97"/>
        <end position="119"/>
    </location>
</feature>
<evidence type="ECO:0000256" key="5">
    <source>
        <dbReference type="ARBA" id="ARBA00022692"/>
    </source>
</evidence>
<feature type="transmembrane region" description="Helical" evidence="8">
    <location>
        <begin position="7"/>
        <end position="32"/>
    </location>
</feature>
<keyword evidence="6 8" id="KW-1133">Transmembrane helix</keyword>
<keyword evidence="3" id="KW-0813">Transport</keyword>
<evidence type="ECO:0000256" key="6">
    <source>
        <dbReference type="ARBA" id="ARBA00022989"/>
    </source>
</evidence>
<feature type="transmembrane region" description="Helical" evidence="8">
    <location>
        <begin position="157"/>
        <end position="178"/>
    </location>
</feature>
<reference evidence="9" key="1">
    <citation type="submission" date="2022-08" db="EMBL/GenBank/DDBJ databases">
        <title>Draft genome sequence of Lysinibacillus sp. strain KH24.</title>
        <authorList>
            <person name="Kanbe H."/>
            <person name="Itoh H."/>
        </authorList>
    </citation>
    <scope>NUCLEOTIDE SEQUENCE</scope>
    <source>
        <strain evidence="9">KH24</strain>
    </source>
</reference>
<dbReference type="PANTHER" id="PTHR30472">
    <property type="entry name" value="FERRIC ENTEROBACTIN TRANSPORT SYSTEM PERMEASE PROTEIN"/>
    <property type="match status" value="1"/>
</dbReference>
<feature type="transmembrane region" description="Helical" evidence="8">
    <location>
        <begin position="319"/>
        <end position="335"/>
    </location>
</feature>
<keyword evidence="7 8" id="KW-0472">Membrane</keyword>
<keyword evidence="5 8" id="KW-0812">Transmembrane</keyword>
<dbReference type="Proteomes" id="UP001065593">
    <property type="component" value="Unassembled WGS sequence"/>
</dbReference>
<feature type="transmembrane region" description="Helical" evidence="8">
    <location>
        <begin position="69"/>
        <end position="90"/>
    </location>
</feature>
<evidence type="ECO:0000256" key="2">
    <source>
        <dbReference type="ARBA" id="ARBA00007935"/>
    </source>
</evidence>
<dbReference type="Gene3D" id="1.10.3470.10">
    <property type="entry name" value="ABC transporter involved in vitamin B12 uptake, BtuC"/>
    <property type="match status" value="1"/>
</dbReference>
<dbReference type="SUPFAM" id="SSF81345">
    <property type="entry name" value="ABC transporter involved in vitamin B12 uptake, BtuC"/>
    <property type="match status" value="1"/>
</dbReference>
<evidence type="ECO:0000256" key="7">
    <source>
        <dbReference type="ARBA" id="ARBA00023136"/>
    </source>
</evidence>
<evidence type="ECO:0000256" key="4">
    <source>
        <dbReference type="ARBA" id="ARBA00022475"/>
    </source>
</evidence>
<dbReference type="InterPro" id="IPR000522">
    <property type="entry name" value="ABC_transptr_permease_BtuC"/>
</dbReference>
<gene>
    <name evidence="9" type="ORF">LYSBPC_15650</name>
</gene>
<evidence type="ECO:0000313" key="9">
    <source>
        <dbReference type="EMBL" id="GLC88438.1"/>
    </source>
</evidence>
<dbReference type="RefSeq" id="WP_264988202.1">
    <property type="nucleotide sequence ID" value="NZ_BRZA01000002.1"/>
</dbReference>
<feature type="transmembrane region" description="Helical" evidence="8">
    <location>
        <begin position="247"/>
        <end position="278"/>
    </location>
</feature>
<comment type="subcellular location">
    <subcellularLocation>
        <location evidence="1">Cell membrane</location>
        <topology evidence="1">Multi-pass membrane protein</topology>
    </subcellularLocation>
</comment>
<feature type="transmembrane region" description="Helical" evidence="8">
    <location>
        <begin position="290"/>
        <end position="312"/>
    </location>
</feature>
<evidence type="ECO:0000256" key="3">
    <source>
        <dbReference type="ARBA" id="ARBA00022448"/>
    </source>
</evidence>
<comment type="caution">
    <text evidence="9">The sequence shown here is derived from an EMBL/GenBank/DDBJ whole genome shotgun (WGS) entry which is preliminary data.</text>
</comment>
<dbReference type="PANTHER" id="PTHR30472:SF67">
    <property type="entry name" value="PERMEASE OF ABC TRANSPORTER-RELATED"/>
    <property type="match status" value="1"/>
</dbReference>
<evidence type="ECO:0000256" key="8">
    <source>
        <dbReference type="SAM" id="Phobius"/>
    </source>
</evidence>
<dbReference type="InterPro" id="IPR037294">
    <property type="entry name" value="ABC_BtuC-like"/>
</dbReference>
<keyword evidence="4" id="KW-1003">Cell membrane</keyword>
<comment type="similarity">
    <text evidence="2">Belongs to the binding-protein-dependent transport system permease family. FecCD subfamily.</text>
</comment>